<feature type="compositionally biased region" description="Gly residues" evidence="6">
    <location>
        <begin position="340"/>
        <end position="356"/>
    </location>
</feature>
<name>A0A835XVJ7_9CHLO</name>
<dbReference type="InterPro" id="IPR018957">
    <property type="entry name" value="Znf_C3HC4_RING-type"/>
</dbReference>
<gene>
    <name evidence="8" type="ORF">HYH03_010685</name>
</gene>
<feature type="compositionally biased region" description="Gly residues" evidence="6">
    <location>
        <begin position="181"/>
        <end position="207"/>
    </location>
</feature>
<dbReference type="Proteomes" id="UP000612055">
    <property type="component" value="Unassembled WGS sequence"/>
</dbReference>
<dbReference type="PANTHER" id="PTHR33748">
    <property type="entry name" value="PROTEIN CBG04600"/>
    <property type="match status" value="1"/>
</dbReference>
<feature type="compositionally biased region" description="Basic and acidic residues" evidence="6">
    <location>
        <begin position="216"/>
        <end position="228"/>
    </location>
</feature>
<dbReference type="SMART" id="SM00184">
    <property type="entry name" value="RING"/>
    <property type="match status" value="1"/>
</dbReference>
<dbReference type="Gene3D" id="3.30.40.10">
    <property type="entry name" value="Zinc/RING finger domain, C3HC4 (zinc finger)"/>
    <property type="match status" value="1"/>
</dbReference>
<organism evidence="8 9">
    <name type="scientific">Edaphochlamys debaryana</name>
    <dbReference type="NCBI Taxonomy" id="47281"/>
    <lineage>
        <taxon>Eukaryota</taxon>
        <taxon>Viridiplantae</taxon>
        <taxon>Chlorophyta</taxon>
        <taxon>core chlorophytes</taxon>
        <taxon>Chlorophyceae</taxon>
        <taxon>CS clade</taxon>
        <taxon>Chlamydomonadales</taxon>
        <taxon>Chlamydomonadales incertae sedis</taxon>
        <taxon>Edaphochlamys</taxon>
    </lineage>
</organism>
<dbReference type="InterPro" id="IPR001841">
    <property type="entry name" value="Znf_RING"/>
</dbReference>
<accession>A0A835XVJ7</accession>
<feature type="coiled-coil region" evidence="5">
    <location>
        <begin position="131"/>
        <end position="158"/>
    </location>
</feature>
<keyword evidence="5" id="KW-0175">Coiled coil</keyword>
<feature type="region of interest" description="Disordered" evidence="6">
    <location>
        <begin position="313"/>
        <end position="367"/>
    </location>
</feature>
<evidence type="ECO:0000256" key="5">
    <source>
        <dbReference type="SAM" id="Coils"/>
    </source>
</evidence>
<protein>
    <recommendedName>
        <fullName evidence="7">RING-type domain-containing protein</fullName>
    </recommendedName>
</protein>
<dbReference type="Pfam" id="PF00097">
    <property type="entry name" value="zf-C3HC4"/>
    <property type="match status" value="1"/>
</dbReference>
<dbReference type="InterPro" id="IPR017907">
    <property type="entry name" value="Znf_RING_CS"/>
</dbReference>
<keyword evidence="3" id="KW-0862">Zinc</keyword>
<evidence type="ECO:0000313" key="9">
    <source>
        <dbReference type="Proteomes" id="UP000612055"/>
    </source>
</evidence>
<evidence type="ECO:0000256" key="3">
    <source>
        <dbReference type="ARBA" id="ARBA00022833"/>
    </source>
</evidence>
<feature type="region of interest" description="Disordered" evidence="6">
    <location>
        <begin position="166"/>
        <end position="239"/>
    </location>
</feature>
<dbReference type="InterPro" id="IPR013083">
    <property type="entry name" value="Znf_RING/FYVE/PHD"/>
</dbReference>
<dbReference type="EMBL" id="JAEHOE010000057">
    <property type="protein sequence ID" value="KAG2491013.1"/>
    <property type="molecule type" value="Genomic_DNA"/>
</dbReference>
<dbReference type="GO" id="GO:0008270">
    <property type="term" value="F:zinc ion binding"/>
    <property type="evidence" value="ECO:0007669"/>
    <property type="project" value="UniProtKB-KW"/>
</dbReference>
<feature type="domain" description="RING-type" evidence="7">
    <location>
        <begin position="281"/>
        <end position="308"/>
    </location>
</feature>
<dbReference type="SUPFAM" id="SSF57850">
    <property type="entry name" value="RING/U-box"/>
    <property type="match status" value="1"/>
</dbReference>
<feature type="region of interest" description="Disordered" evidence="6">
    <location>
        <begin position="487"/>
        <end position="517"/>
    </location>
</feature>
<keyword evidence="9" id="KW-1185">Reference proteome</keyword>
<evidence type="ECO:0000313" key="8">
    <source>
        <dbReference type="EMBL" id="KAG2491013.1"/>
    </source>
</evidence>
<feature type="compositionally biased region" description="Gly residues" evidence="6">
    <location>
        <begin position="496"/>
        <end position="517"/>
    </location>
</feature>
<evidence type="ECO:0000259" key="7">
    <source>
        <dbReference type="PROSITE" id="PS50089"/>
    </source>
</evidence>
<dbReference type="PROSITE" id="PS00518">
    <property type="entry name" value="ZF_RING_1"/>
    <property type="match status" value="1"/>
</dbReference>
<dbReference type="Gene3D" id="3.10.310.50">
    <property type="match status" value="1"/>
</dbReference>
<evidence type="ECO:0000256" key="4">
    <source>
        <dbReference type="PROSITE-ProRule" id="PRU00175"/>
    </source>
</evidence>
<dbReference type="GO" id="GO:0016020">
    <property type="term" value="C:membrane"/>
    <property type="evidence" value="ECO:0007669"/>
    <property type="project" value="TreeGrafter"/>
</dbReference>
<evidence type="ECO:0000256" key="2">
    <source>
        <dbReference type="ARBA" id="ARBA00022771"/>
    </source>
</evidence>
<comment type="caution">
    <text evidence="8">The sequence shown here is derived from an EMBL/GenBank/DDBJ whole genome shotgun (WGS) entry which is preliminary data.</text>
</comment>
<dbReference type="PANTHER" id="PTHR33748:SF5">
    <property type="entry name" value="GROUND-LIKE DOMAIN-CONTAINING PROTEIN"/>
    <property type="match status" value="1"/>
</dbReference>
<dbReference type="AlphaFoldDB" id="A0A835XVJ7"/>
<sequence>MRVSGDAGAYAEEFAKALHDRWGVGDPTCNNGVLMLLSLEDRQLFISTGAGSVSRLSYGVLGNIIDDVKPALRAGRYDEAVERAVVDIGLALAGRPVEPQGGGGGGKDEWFGLVIFCSIVGAFVYFGSRGERQKRQRYQDCRSKLEKLKRDQAALRANSYNPTSCPVCLEDFTPDPDAPAGGEGSPGSAGGSGSGNGSGSAAAGGAGASCSHGHAHGAEKESEEELKKPLMSGGGGGSTAALGVSGSPTAAAAGAAAGAGAAAAGGAEAGAGGAGQRRPLVLPCGHAFCEPCIAAWLDQKKVTCPICRRPIDDEDPANPGANPADPTAPRPPGTQPRTPGDGGSGPGGSGGMGAGPSGFRPPCTVDDDDDAAAAAAAAASYGSRGHMGMGMGGGLGMGGGFGATSGPTLRLRFGNNRFGRHNRFGRARLNEDMLMMELLFRLRQLQRQHPEYVTPTMLSAWEQDLQNGREFSAQQLRDFQLRDPATRAALAQSGRQGSGVHFGGGSSRGGGGRGSSW</sequence>
<keyword evidence="1" id="KW-0479">Metal-binding</keyword>
<dbReference type="OrthoDB" id="8062037at2759"/>
<evidence type="ECO:0000256" key="1">
    <source>
        <dbReference type="ARBA" id="ARBA00022723"/>
    </source>
</evidence>
<dbReference type="InterPro" id="IPR007621">
    <property type="entry name" value="TPM_dom"/>
</dbReference>
<proteinExistence type="predicted"/>
<reference evidence="8" key="1">
    <citation type="journal article" date="2020" name="bioRxiv">
        <title>Comparative genomics of Chlamydomonas.</title>
        <authorList>
            <person name="Craig R.J."/>
            <person name="Hasan A.R."/>
            <person name="Ness R.W."/>
            <person name="Keightley P.D."/>
        </authorList>
    </citation>
    <scope>NUCLEOTIDE SEQUENCE</scope>
    <source>
        <strain evidence="8">CCAP 11/70</strain>
    </source>
</reference>
<evidence type="ECO:0000256" key="6">
    <source>
        <dbReference type="SAM" id="MobiDB-lite"/>
    </source>
</evidence>
<dbReference type="PROSITE" id="PS50089">
    <property type="entry name" value="ZF_RING_2"/>
    <property type="match status" value="1"/>
</dbReference>
<keyword evidence="2 4" id="KW-0863">Zinc-finger</keyword>
<dbReference type="Pfam" id="PF04536">
    <property type="entry name" value="TPM_phosphatase"/>
    <property type="match status" value="1"/>
</dbReference>